<dbReference type="PANTHER" id="PTHR45617">
    <property type="entry name" value="LEUCINE RICH REPEAT FAMILY PROTEIN"/>
    <property type="match status" value="1"/>
</dbReference>
<dbReference type="GO" id="GO:0007165">
    <property type="term" value="P:signal transduction"/>
    <property type="evidence" value="ECO:0007669"/>
    <property type="project" value="InterPro"/>
</dbReference>
<feature type="region of interest" description="Disordered" evidence="5">
    <location>
        <begin position="247"/>
        <end position="272"/>
    </location>
</feature>
<dbReference type="Gene3D" id="3.10.20.90">
    <property type="entry name" value="Phosphatidylinositol 3-kinase Catalytic Subunit, Chain A, domain 1"/>
    <property type="match status" value="1"/>
</dbReference>
<dbReference type="InterPro" id="IPR055071">
    <property type="entry name" value="RA_PHLPP-like"/>
</dbReference>
<feature type="compositionally biased region" description="Basic residues" evidence="5">
    <location>
        <begin position="310"/>
        <end position="320"/>
    </location>
</feature>
<gene>
    <name evidence="7" type="ORF">AGERDE_LOCUS1127</name>
</gene>
<dbReference type="SMART" id="SM00364">
    <property type="entry name" value="LRR_BAC"/>
    <property type="match status" value="8"/>
</dbReference>
<keyword evidence="2" id="KW-0479">Metal-binding</keyword>
<evidence type="ECO:0000256" key="2">
    <source>
        <dbReference type="ARBA" id="ARBA00022723"/>
    </source>
</evidence>
<dbReference type="Pfam" id="PF13855">
    <property type="entry name" value="LRR_8"/>
    <property type="match status" value="3"/>
</dbReference>
<organism evidence="7 8">
    <name type="scientific">Ambispora gerdemannii</name>
    <dbReference type="NCBI Taxonomy" id="144530"/>
    <lineage>
        <taxon>Eukaryota</taxon>
        <taxon>Fungi</taxon>
        <taxon>Fungi incertae sedis</taxon>
        <taxon>Mucoromycota</taxon>
        <taxon>Glomeromycotina</taxon>
        <taxon>Glomeromycetes</taxon>
        <taxon>Archaeosporales</taxon>
        <taxon>Ambisporaceae</taxon>
        <taxon>Ambispora</taxon>
    </lineage>
</organism>
<proteinExistence type="predicted"/>
<name>A0A9N8YLR2_9GLOM</name>
<evidence type="ECO:0000256" key="1">
    <source>
        <dbReference type="ARBA" id="ARBA00022614"/>
    </source>
</evidence>
<feature type="compositionally biased region" description="Polar residues" evidence="5">
    <location>
        <begin position="22"/>
        <end position="34"/>
    </location>
</feature>
<dbReference type="InterPro" id="IPR032675">
    <property type="entry name" value="LRR_dom_sf"/>
</dbReference>
<comment type="caution">
    <text evidence="7">The sequence shown here is derived from an EMBL/GenBank/DDBJ whole genome shotgun (WGS) entry which is preliminary data.</text>
</comment>
<dbReference type="Proteomes" id="UP000789831">
    <property type="component" value="Unassembled WGS sequence"/>
</dbReference>
<keyword evidence="3" id="KW-0677">Repeat</keyword>
<protein>
    <submittedName>
        <fullName evidence="7">2515_t:CDS:1</fullName>
    </submittedName>
</protein>
<dbReference type="PROSITE" id="PS50200">
    <property type="entry name" value="RA"/>
    <property type="match status" value="1"/>
</dbReference>
<dbReference type="Gene3D" id="3.80.10.10">
    <property type="entry name" value="Ribonuclease Inhibitor"/>
    <property type="match status" value="4"/>
</dbReference>
<dbReference type="SUPFAM" id="SSF54236">
    <property type="entry name" value="Ubiquitin-like"/>
    <property type="match status" value="1"/>
</dbReference>
<dbReference type="OrthoDB" id="2021138at2759"/>
<dbReference type="GO" id="GO:0046872">
    <property type="term" value="F:metal ion binding"/>
    <property type="evidence" value="ECO:0007669"/>
    <property type="project" value="UniProtKB-KW"/>
</dbReference>
<feature type="compositionally biased region" description="Low complexity" evidence="5">
    <location>
        <begin position="197"/>
        <end position="226"/>
    </location>
</feature>
<keyword evidence="4" id="KW-0460">Magnesium</keyword>
<feature type="domain" description="Ras-associating" evidence="6">
    <location>
        <begin position="528"/>
        <end position="618"/>
    </location>
</feature>
<feature type="region of interest" description="Disordered" evidence="5">
    <location>
        <begin position="126"/>
        <end position="235"/>
    </location>
</feature>
<dbReference type="InterPro" id="IPR000159">
    <property type="entry name" value="RA_dom"/>
</dbReference>
<dbReference type="Pfam" id="PF23010">
    <property type="entry name" value="RA_3"/>
    <property type="match status" value="1"/>
</dbReference>
<keyword evidence="1" id="KW-0433">Leucine-rich repeat</keyword>
<feature type="compositionally biased region" description="Low complexity" evidence="5">
    <location>
        <begin position="62"/>
        <end position="73"/>
    </location>
</feature>
<evidence type="ECO:0000313" key="7">
    <source>
        <dbReference type="EMBL" id="CAG8441865.1"/>
    </source>
</evidence>
<dbReference type="SMART" id="SM00314">
    <property type="entry name" value="RA"/>
    <property type="match status" value="1"/>
</dbReference>
<evidence type="ECO:0000256" key="4">
    <source>
        <dbReference type="ARBA" id="ARBA00022842"/>
    </source>
</evidence>
<dbReference type="CDD" id="cd17214">
    <property type="entry name" value="RA_CYR1_like"/>
    <property type="match status" value="1"/>
</dbReference>
<evidence type="ECO:0000313" key="8">
    <source>
        <dbReference type="Proteomes" id="UP000789831"/>
    </source>
</evidence>
<keyword evidence="8" id="KW-1185">Reference proteome</keyword>
<feature type="compositionally biased region" description="Polar residues" evidence="5">
    <location>
        <begin position="147"/>
        <end position="161"/>
    </location>
</feature>
<feature type="region of interest" description="Disordered" evidence="5">
    <location>
        <begin position="1"/>
        <end position="101"/>
    </location>
</feature>
<sequence>MSKTRRPKELITEPSVGEIWSSGRTSPNFQQQFPLTAPVPVRSLSNPVPPSPPFIIPDRKTSLASSISSTTSSGWGHSPERIETLTPTMPRKESASSISNSQRSALYLEPENINALFASAAKTKNNKLTLAGPPRRSSDLEPPQRSPSPLHTPGSSPTGTFGHTRRKKSREEKEPSFLASLFGSRPASPSLDISAQTTSNNHYNTNSSKTVKSSGFNSNSNSNGTNETHSHGHARKMSAGNAVVLGLPEDDGQRRKSFDSYRPNDTTNYGYCPPSEMTQFAYQVTAESLSDLHKAKMATISSSVELQPSSHRRHGLHKRTNSSDSEQIQMGLDNGSSLTLASTHTITPPVKEKKAGFLNRFKNGKKKKSDNERTPEVILHKHYDSESIRHGVSALNTPINEKDDYFSPNLLPSSSSVRSNKSDHHYYNHWGRIKRRESFKEKKNNATTGYDYMEGILNYNFDAASNFNGSFDDYNHKDFQSYVTDFKEFPPGGKNETWLPPDSWAVLKPSEFGIRLDDGEEDQVSNGQFFCIRIFRPDATFGTVSCGLNTTTAELCQMLGRKFFIQDISKYNLYVKRNNLERVLAPQERPLQLQKKWLEQVGYSESDRLEDLGREDNSYLVRFTYRQATMPTRTEEEENRASYKHVDLQARNLQTIPIFLHKYAYTILSLDVSQNLLIDLPTDFIQSCTQLRELYLAQNDFERVPQSVLDAEMLSKLTLSSNRLRDLEHVRLDSLKSLNNLQVENNLLKTLPEYFARMSSLSILNLSNNSFKSFPETLFQIYSLQELDMSFNQIGLIPEEIGNLSSLECLLVVGNQITGALPASFAKLVKLRYLNLCHNMIHNIEVLSNCPRLQQLYVESNSVSIVDISANSLQELYLSRNHLTQFSLMGTGLTLTTLCLTHSKLTTLPDTLFEHLLVVERLELCYNQLVSLPSTISTLQRLIHFNCTNNLLTELPPEIGRLCSLHSLDVHINNISKLPKEIWLCQNLVSFNASSNLLKYFPSPTTTLCTLSNSSHVDSSAKSGPPLASSLRALFLGDNQLRNDVFAVISVFTELRILNLAFNYLDEFPKCSLMSSHLTELYLSGNEFGALPDEIDQLTSLRVLHVNGNKLQTLPAELSKIRKLLVLDVGSNALKYNIANWQFDWNW</sequence>
<evidence type="ECO:0000256" key="3">
    <source>
        <dbReference type="ARBA" id="ARBA00022737"/>
    </source>
</evidence>
<reference evidence="7" key="1">
    <citation type="submission" date="2021-06" db="EMBL/GenBank/DDBJ databases">
        <authorList>
            <person name="Kallberg Y."/>
            <person name="Tangrot J."/>
            <person name="Rosling A."/>
        </authorList>
    </citation>
    <scope>NUCLEOTIDE SEQUENCE</scope>
    <source>
        <strain evidence="7">MT106</strain>
    </source>
</reference>
<dbReference type="InterPro" id="IPR001611">
    <property type="entry name" value="Leu-rich_rpt"/>
</dbReference>
<dbReference type="EMBL" id="CAJVPL010000073">
    <property type="protein sequence ID" value="CAG8441865.1"/>
    <property type="molecule type" value="Genomic_DNA"/>
</dbReference>
<evidence type="ECO:0000256" key="5">
    <source>
        <dbReference type="SAM" id="MobiDB-lite"/>
    </source>
</evidence>
<dbReference type="SUPFAM" id="SSF52058">
    <property type="entry name" value="L domain-like"/>
    <property type="match status" value="2"/>
</dbReference>
<feature type="region of interest" description="Disordered" evidence="5">
    <location>
        <begin position="302"/>
        <end position="327"/>
    </location>
</feature>
<dbReference type="SMART" id="SM00369">
    <property type="entry name" value="LRR_TYP"/>
    <property type="match status" value="12"/>
</dbReference>
<dbReference type="InterPro" id="IPR029071">
    <property type="entry name" value="Ubiquitin-like_domsf"/>
</dbReference>
<dbReference type="InterPro" id="IPR003591">
    <property type="entry name" value="Leu-rich_rpt_typical-subtyp"/>
</dbReference>
<dbReference type="PROSITE" id="PS51450">
    <property type="entry name" value="LRR"/>
    <property type="match status" value="2"/>
</dbReference>
<evidence type="ECO:0000259" key="6">
    <source>
        <dbReference type="PROSITE" id="PS50200"/>
    </source>
</evidence>
<accession>A0A9N8YLR2</accession>
<dbReference type="PANTHER" id="PTHR45617:SF181">
    <property type="entry name" value="LP04042P"/>
    <property type="match status" value="1"/>
</dbReference>
<dbReference type="AlphaFoldDB" id="A0A9N8YLR2"/>